<dbReference type="Proteomes" id="UP001626550">
    <property type="component" value="Unassembled WGS sequence"/>
</dbReference>
<protein>
    <submittedName>
        <fullName evidence="2">Uncharacterized protein</fullName>
    </submittedName>
</protein>
<evidence type="ECO:0000256" key="1">
    <source>
        <dbReference type="SAM" id="MobiDB-lite"/>
    </source>
</evidence>
<evidence type="ECO:0000313" key="2">
    <source>
        <dbReference type="EMBL" id="KAL3312702.1"/>
    </source>
</evidence>
<accession>A0ABD2Q0S1</accession>
<feature type="region of interest" description="Disordered" evidence="1">
    <location>
        <begin position="1"/>
        <end position="26"/>
    </location>
</feature>
<dbReference type="EMBL" id="JBJKFK010001589">
    <property type="protein sequence ID" value="KAL3312702.1"/>
    <property type="molecule type" value="Genomic_DNA"/>
</dbReference>
<proteinExistence type="predicted"/>
<name>A0ABD2Q0S1_9PLAT</name>
<dbReference type="AlphaFoldDB" id="A0ABD2Q0S1"/>
<gene>
    <name evidence="2" type="ORF">Ciccas_008704</name>
</gene>
<organism evidence="2 3">
    <name type="scientific">Cichlidogyrus casuarinus</name>
    <dbReference type="NCBI Taxonomy" id="1844966"/>
    <lineage>
        <taxon>Eukaryota</taxon>
        <taxon>Metazoa</taxon>
        <taxon>Spiralia</taxon>
        <taxon>Lophotrochozoa</taxon>
        <taxon>Platyhelminthes</taxon>
        <taxon>Monogenea</taxon>
        <taxon>Monopisthocotylea</taxon>
        <taxon>Dactylogyridea</taxon>
        <taxon>Ancyrocephalidae</taxon>
        <taxon>Cichlidogyrus</taxon>
    </lineage>
</organism>
<feature type="compositionally biased region" description="Polar residues" evidence="1">
    <location>
        <begin position="7"/>
        <end position="19"/>
    </location>
</feature>
<keyword evidence="3" id="KW-1185">Reference proteome</keyword>
<evidence type="ECO:0000313" key="3">
    <source>
        <dbReference type="Proteomes" id="UP001626550"/>
    </source>
</evidence>
<reference evidence="2 3" key="1">
    <citation type="submission" date="2024-11" db="EMBL/GenBank/DDBJ databases">
        <title>Adaptive evolution of stress response genes in parasites aligns with host niche diversity.</title>
        <authorList>
            <person name="Hahn C."/>
            <person name="Resl P."/>
        </authorList>
    </citation>
    <scope>NUCLEOTIDE SEQUENCE [LARGE SCALE GENOMIC DNA]</scope>
    <source>
        <strain evidence="2">EGGRZ-B1_66</strain>
        <tissue evidence="2">Body</tissue>
    </source>
</reference>
<comment type="caution">
    <text evidence="2">The sequence shown here is derived from an EMBL/GenBank/DDBJ whole genome shotgun (WGS) entry which is preliminary data.</text>
</comment>
<sequence>MGGSGMISRQTEGQVSGSQPPGIALHQMPKRRESFIYRSNLDLDASPSQTRGHSIAIEDSQNLTDEIYVTPFAQVLSTLKKVRGAILDVSKE</sequence>